<dbReference type="EMBL" id="CP163440">
    <property type="protein sequence ID" value="XDQ64953.1"/>
    <property type="molecule type" value="Genomic_DNA"/>
</dbReference>
<feature type="compositionally biased region" description="Low complexity" evidence="1">
    <location>
        <begin position="95"/>
        <end position="106"/>
    </location>
</feature>
<reference evidence="3" key="1">
    <citation type="submission" date="2024-07" db="EMBL/GenBank/DDBJ databases">
        <authorList>
            <person name="Yu S.T."/>
        </authorList>
    </citation>
    <scope>NUCLEOTIDE SEQUENCE</scope>
    <source>
        <strain evidence="3">R35</strain>
    </source>
</reference>
<name>A0AB39SEB2_9ACTN</name>
<dbReference type="AlphaFoldDB" id="A0AB39SEB2"/>
<feature type="transmembrane region" description="Helical" evidence="2">
    <location>
        <begin position="117"/>
        <end position="140"/>
    </location>
</feature>
<evidence type="ECO:0000313" key="3">
    <source>
        <dbReference type="EMBL" id="XDQ64953.1"/>
    </source>
</evidence>
<feature type="region of interest" description="Disordered" evidence="1">
    <location>
        <begin position="265"/>
        <end position="365"/>
    </location>
</feature>
<feature type="compositionally biased region" description="Polar residues" evidence="1">
    <location>
        <begin position="170"/>
        <end position="189"/>
    </location>
</feature>
<feature type="compositionally biased region" description="Low complexity" evidence="1">
    <location>
        <begin position="329"/>
        <end position="343"/>
    </location>
</feature>
<keyword evidence="2" id="KW-1133">Transmembrane helix</keyword>
<feature type="region of interest" description="Disordered" evidence="1">
    <location>
        <begin position="143"/>
        <end position="221"/>
    </location>
</feature>
<protein>
    <recommendedName>
        <fullName evidence="4">Extensin</fullName>
    </recommendedName>
</protein>
<feature type="compositionally biased region" description="Low complexity" evidence="1">
    <location>
        <begin position="294"/>
        <end position="303"/>
    </location>
</feature>
<evidence type="ECO:0000256" key="2">
    <source>
        <dbReference type="SAM" id="Phobius"/>
    </source>
</evidence>
<accession>A0AB39SEB2</accession>
<organism evidence="3">
    <name type="scientific">Streptomyces sp. R35</name>
    <dbReference type="NCBI Taxonomy" id="3238630"/>
    <lineage>
        <taxon>Bacteria</taxon>
        <taxon>Bacillati</taxon>
        <taxon>Actinomycetota</taxon>
        <taxon>Actinomycetes</taxon>
        <taxon>Kitasatosporales</taxon>
        <taxon>Streptomycetaceae</taxon>
        <taxon>Streptomyces</taxon>
    </lineage>
</organism>
<sequence length="365" mass="36740">MADEQYRWLDRDAAERLLRGEPLEAVDADTRDQADRLADALGALAAETALTSTELPGEAAALAEFRRARTGKNGEQAQLGRRGLTRPAAHASDAGLVRLGRPVPGGRRARWGRPTRFGIAAALAAGMIGGVAVAAGTGVLPTPFRNDRPGPAASVTAAGTPERPLVSPSPGASKTDGSQSPMPDGSTSGPADEGSASDEASGGTAASGQPGSGKTGDADRSAAWWTRTRSYCRDVLDGKDLAAGRRRVLEDAAGGGSRVKSYCHGILGQTQGGSGDGQSGNGDTNGGNQGSGQGSDQSDQSDQGGQGGDDDGNHILPGGNDHRGNGGILTPSPSASALSPLLPRKTVATPTPSPTYSALALLTGH</sequence>
<evidence type="ECO:0008006" key="4">
    <source>
        <dbReference type="Google" id="ProtNLM"/>
    </source>
</evidence>
<dbReference type="RefSeq" id="WP_369261483.1">
    <property type="nucleotide sequence ID" value="NZ_CP163440.1"/>
</dbReference>
<keyword evidence="2" id="KW-0812">Transmembrane</keyword>
<feature type="compositionally biased region" description="Gly residues" evidence="1">
    <location>
        <begin position="270"/>
        <end position="293"/>
    </location>
</feature>
<feature type="region of interest" description="Disordered" evidence="1">
    <location>
        <begin position="71"/>
        <end position="109"/>
    </location>
</feature>
<keyword evidence="2" id="KW-0472">Membrane</keyword>
<evidence type="ECO:0000256" key="1">
    <source>
        <dbReference type="SAM" id="MobiDB-lite"/>
    </source>
</evidence>
<gene>
    <name evidence="3" type="ORF">AB5J50_31300</name>
</gene>
<proteinExistence type="predicted"/>